<dbReference type="EMBL" id="MN740469">
    <property type="protein sequence ID" value="QHU28126.1"/>
    <property type="molecule type" value="Genomic_DNA"/>
</dbReference>
<evidence type="ECO:0000313" key="1">
    <source>
        <dbReference type="EMBL" id="QHU28126.1"/>
    </source>
</evidence>
<protein>
    <submittedName>
        <fullName evidence="1">Uncharacterized protein</fullName>
    </submittedName>
</protein>
<dbReference type="AlphaFoldDB" id="A0A6C0LAY3"/>
<name>A0A6C0LAY3_9ZZZZ</name>
<accession>A0A6C0LAY3</accession>
<sequence>MNPKELRKLYNHSLWPSPSAVRFCKETGLDKNHKPKKDSIGRYKKLTHLEALKLISSKCKISIDELLKTDKNIIVKKLDLVLIRDINDCIKYCPSNYY</sequence>
<reference evidence="1" key="1">
    <citation type="journal article" date="2020" name="Nature">
        <title>Giant virus diversity and host interactions through global metagenomics.</title>
        <authorList>
            <person name="Schulz F."/>
            <person name="Roux S."/>
            <person name="Paez-Espino D."/>
            <person name="Jungbluth S."/>
            <person name="Walsh D.A."/>
            <person name="Denef V.J."/>
            <person name="McMahon K.D."/>
            <person name="Konstantinidis K.T."/>
            <person name="Eloe-Fadrosh E.A."/>
            <person name="Kyrpides N.C."/>
            <person name="Woyke T."/>
        </authorList>
    </citation>
    <scope>NUCLEOTIDE SEQUENCE</scope>
    <source>
        <strain evidence="1">GVMAG-M-3300027770-17</strain>
    </source>
</reference>
<proteinExistence type="predicted"/>
<organism evidence="1">
    <name type="scientific">viral metagenome</name>
    <dbReference type="NCBI Taxonomy" id="1070528"/>
    <lineage>
        <taxon>unclassified sequences</taxon>
        <taxon>metagenomes</taxon>
        <taxon>organismal metagenomes</taxon>
    </lineage>
</organism>